<evidence type="ECO:0000313" key="5">
    <source>
        <dbReference type="EMBL" id="MCC9064510.1"/>
    </source>
</evidence>
<dbReference type="SUPFAM" id="SSF46689">
    <property type="entry name" value="Homeodomain-like"/>
    <property type="match status" value="1"/>
</dbReference>
<dbReference type="Pfam" id="PF02311">
    <property type="entry name" value="AraC_binding"/>
    <property type="match status" value="1"/>
</dbReference>
<dbReference type="PRINTS" id="PR00032">
    <property type="entry name" value="HTHARAC"/>
</dbReference>
<dbReference type="PROSITE" id="PS01124">
    <property type="entry name" value="HTH_ARAC_FAMILY_2"/>
    <property type="match status" value="1"/>
</dbReference>
<dbReference type="Pfam" id="PF12833">
    <property type="entry name" value="HTH_18"/>
    <property type="match status" value="1"/>
</dbReference>
<dbReference type="PANTHER" id="PTHR43280">
    <property type="entry name" value="ARAC-FAMILY TRANSCRIPTIONAL REGULATOR"/>
    <property type="match status" value="1"/>
</dbReference>
<evidence type="ECO:0000256" key="2">
    <source>
        <dbReference type="ARBA" id="ARBA00023125"/>
    </source>
</evidence>
<dbReference type="InterPro" id="IPR020449">
    <property type="entry name" value="Tscrpt_reg_AraC-type_HTH"/>
</dbReference>
<dbReference type="InterPro" id="IPR037923">
    <property type="entry name" value="HTH-like"/>
</dbReference>
<name>A0ABS8MG71_9FLAO</name>
<proteinExistence type="predicted"/>
<dbReference type="InterPro" id="IPR009057">
    <property type="entry name" value="Homeodomain-like_sf"/>
</dbReference>
<evidence type="ECO:0000256" key="3">
    <source>
        <dbReference type="ARBA" id="ARBA00023163"/>
    </source>
</evidence>
<dbReference type="Proteomes" id="UP001430679">
    <property type="component" value="Unassembled WGS sequence"/>
</dbReference>
<dbReference type="EMBL" id="JAJJMM010000001">
    <property type="protein sequence ID" value="MCC9064510.1"/>
    <property type="molecule type" value="Genomic_DNA"/>
</dbReference>
<dbReference type="Gene3D" id="1.10.10.60">
    <property type="entry name" value="Homeodomain-like"/>
    <property type="match status" value="1"/>
</dbReference>
<keyword evidence="3" id="KW-0804">Transcription</keyword>
<protein>
    <submittedName>
        <fullName evidence="5">AraC family transcriptional regulator</fullName>
    </submittedName>
</protein>
<feature type="domain" description="HTH araC/xylS-type" evidence="4">
    <location>
        <begin position="184"/>
        <end position="282"/>
    </location>
</feature>
<gene>
    <name evidence="5" type="ORF">LNP81_16015</name>
</gene>
<dbReference type="Gene3D" id="2.60.120.10">
    <property type="entry name" value="Jelly Rolls"/>
    <property type="match status" value="1"/>
</dbReference>
<dbReference type="InterPro" id="IPR014710">
    <property type="entry name" value="RmlC-like_jellyroll"/>
</dbReference>
<keyword evidence="2" id="KW-0238">DNA-binding</keyword>
<comment type="caution">
    <text evidence="5">The sequence shown here is derived from an EMBL/GenBank/DDBJ whole genome shotgun (WGS) entry which is preliminary data.</text>
</comment>
<organism evidence="5 6">
    <name type="scientific">Flavobacterium piscisymbiosum</name>
    <dbReference type="NCBI Taxonomy" id="2893753"/>
    <lineage>
        <taxon>Bacteria</taxon>
        <taxon>Pseudomonadati</taxon>
        <taxon>Bacteroidota</taxon>
        <taxon>Flavobacteriia</taxon>
        <taxon>Flavobacteriales</taxon>
        <taxon>Flavobacteriaceae</taxon>
        <taxon>Flavobacterium</taxon>
    </lineage>
</organism>
<keyword evidence="6" id="KW-1185">Reference proteome</keyword>
<accession>A0ABS8MG71</accession>
<dbReference type="PANTHER" id="PTHR43280:SF32">
    <property type="entry name" value="TRANSCRIPTIONAL REGULATORY PROTEIN"/>
    <property type="match status" value="1"/>
</dbReference>
<evidence type="ECO:0000313" key="6">
    <source>
        <dbReference type="Proteomes" id="UP001430679"/>
    </source>
</evidence>
<sequence>MQKKSIPVLSVGNILGEETLGITLFRHSVKGRNEFEQPHKHDFYLVFFVENGSGFHNVDFTQYTVNDYQVYFIRPGQVHNWSLDVDTSGFQLMLSADVISIFSNLGKFPFFEQSVPSCLSLNKKEFEEFKNHLHQIELLLSDNDTLTKEIVLLRLHLLLKLLQKEYLNQFPEHDSSTKPEKIIKGFTILIDDYFSKEPSVNFYADKLNITSNYLNILSQKYLKVPASDVIRQRTILEAKRLLTSTDLSIKEIGYQLGFNDNTYFTKVFKKYAGKTPGDFKKL</sequence>
<dbReference type="SMART" id="SM00342">
    <property type="entry name" value="HTH_ARAC"/>
    <property type="match status" value="1"/>
</dbReference>
<evidence type="ECO:0000259" key="4">
    <source>
        <dbReference type="PROSITE" id="PS01124"/>
    </source>
</evidence>
<dbReference type="InterPro" id="IPR018060">
    <property type="entry name" value="HTH_AraC"/>
</dbReference>
<keyword evidence="1" id="KW-0805">Transcription regulation</keyword>
<dbReference type="SUPFAM" id="SSF51215">
    <property type="entry name" value="Regulatory protein AraC"/>
    <property type="match status" value="1"/>
</dbReference>
<evidence type="ECO:0000256" key="1">
    <source>
        <dbReference type="ARBA" id="ARBA00023015"/>
    </source>
</evidence>
<reference evidence="5" key="1">
    <citation type="submission" date="2021-11" db="EMBL/GenBank/DDBJ databases">
        <title>Description of novel Flavobacterium species.</title>
        <authorList>
            <person name="Saticioglu I.B."/>
            <person name="Ay H."/>
            <person name="Altun S."/>
            <person name="Duman M."/>
        </authorList>
    </citation>
    <scope>NUCLEOTIDE SEQUENCE</scope>
    <source>
        <strain evidence="5">F-30</strain>
    </source>
</reference>
<dbReference type="RefSeq" id="WP_230037520.1">
    <property type="nucleotide sequence ID" value="NZ_JAJJMM010000001.1"/>
</dbReference>
<dbReference type="InterPro" id="IPR003313">
    <property type="entry name" value="AraC-bd"/>
</dbReference>